<name>A0AB38A4U6_9ACTN</name>
<protein>
    <recommendedName>
        <fullName evidence="3">Flagellar protein FlbD</fullName>
    </recommendedName>
</protein>
<evidence type="ECO:0008006" key="3">
    <source>
        <dbReference type="Google" id="ProtNLM"/>
    </source>
</evidence>
<evidence type="ECO:0000313" key="1">
    <source>
        <dbReference type="EMBL" id="SEB43600.1"/>
    </source>
</evidence>
<dbReference type="EMBL" id="FNSH01000001">
    <property type="protein sequence ID" value="SEB43600.1"/>
    <property type="molecule type" value="Genomic_DNA"/>
</dbReference>
<dbReference type="AlphaFoldDB" id="A0AB38A4U6"/>
<sequence>MKAKKPIVAIINGRTYTIKKGETIPKEIIEYVKDFAAEEERKND</sequence>
<accession>A0AB38A4U6</accession>
<evidence type="ECO:0000313" key="2">
    <source>
        <dbReference type="Proteomes" id="UP000183687"/>
    </source>
</evidence>
<gene>
    <name evidence="1" type="ORF">SAMN04489746_0214</name>
</gene>
<dbReference type="RefSeq" id="WP_294517087.1">
    <property type="nucleotide sequence ID" value="NZ_CALJSN010000005.1"/>
</dbReference>
<comment type="caution">
    <text evidence="1">The sequence shown here is derived from an EMBL/GenBank/DDBJ whole genome shotgun (WGS) entry which is preliminary data.</text>
</comment>
<organism evidence="1 2">
    <name type="scientific">Atopobium minutum</name>
    <dbReference type="NCBI Taxonomy" id="1381"/>
    <lineage>
        <taxon>Bacteria</taxon>
        <taxon>Bacillati</taxon>
        <taxon>Actinomycetota</taxon>
        <taxon>Coriobacteriia</taxon>
        <taxon>Coriobacteriales</taxon>
        <taxon>Atopobiaceae</taxon>
        <taxon>Atopobium</taxon>
    </lineage>
</organism>
<proteinExistence type="predicted"/>
<reference evidence="1 2" key="1">
    <citation type="submission" date="2016-10" db="EMBL/GenBank/DDBJ databases">
        <authorList>
            <person name="Varghese N."/>
            <person name="Submissions S."/>
        </authorList>
    </citation>
    <scope>NUCLEOTIDE SEQUENCE [LARGE SCALE GENOMIC DNA]</scope>
    <source>
        <strain evidence="1 2">DSM 20586</strain>
    </source>
</reference>
<dbReference type="Proteomes" id="UP000183687">
    <property type="component" value="Unassembled WGS sequence"/>
</dbReference>